<comment type="caution">
    <text evidence="9">Lacks conserved residue(s) required for the propagation of feature annotation.</text>
</comment>
<dbReference type="InterPro" id="IPR055348">
    <property type="entry name" value="DctQ"/>
</dbReference>
<evidence type="ECO:0000256" key="2">
    <source>
        <dbReference type="ARBA" id="ARBA00022448"/>
    </source>
</evidence>
<keyword evidence="7 9" id="KW-0472">Membrane</keyword>
<evidence type="ECO:0000256" key="5">
    <source>
        <dbReference type="ARBA" id="ARBA00022692"/>
    </source>
</evidence>
<feature type="transmembrane region" description="Helical" evidence="9">
    <location>
        <begin position="93"/>
        <end position="116"/>
    </location>
</feature>
<feature type="transmembrane region" description="Helical" evidence="9">
    <location>
        <begin position="51"/>
        <end position="72"/>
    </location>
</feature>
<evidence type="ECO:0000256" key="1">
    <source>
        <dbReference type="ARBA" id="ARBA00004429"/>
    </source>
</evidence>
<name>A4G551_HERAR</name>
<evidence type="ECO:0000256" key="6">
    <source>
        <dbReference type="ARBA" id="ARBA00022989"/>
    </source>
</evidence>
<keyword evidence="2 9" id="KW-0813">Transport</keyword>
<dbReference type="Proteomes" id="UP000006697">
    <property type="component" value="Chromosome"/>
</dbReference>
<evidence type="ECO:0000313" key="11">
    <source>
        <dbReference type="EMBL" id="CAL61638.1"/>
    </source>
</evidence>
<feature type="domain" description="Tripartite ATP-independent periplasmic transporters DctQ component" evidence="10">
    <location>
        <begin position="31"/>
        <end position="161"/>
    </location>
</feature>
<evidence type="ECO:0000256" key="7">
    <source>
        <dbReference type="ARBA" id="ARBA00023136"/>
    </source>
</evidence>
<evidence type="ECO:0000256" key="3">
    <source>
        <dbReference type="ARBA" id="ARBA00022475"/>
    </source>
</evidence>
<dbReference type="STRING" id="204773.HEAR1467"/>
<comment type="subunit">
    <text evidence="9">The complex comprises the extracytoplasmic solute receptor protein and the two transmembrane proteins.</text>
</comment>
<evidence type="ECO:0000259" key="10">
    <source>
        <dbReference type="Pfam" id="PF04290"/>
    </source>
</evidence>
<gene>
    <name evidence="11" type="ordered locus">HEAR1467</name>
</gene>
<dbReference type="GO" id="GO:0022857">
    <property type="term" value="F:transmembrane transporter activity"/>
    <property type="evidence" value="ECO:0007669"/>
    <property type="project" value="UniProtKB-UniRule"/>
</dbReference>
<proteinExistence type="inferred from homology"/>
<dbReference type="HOGENOM" id="CLU_086356_2_3_4"/>
<evidence type="ECO:0000256" key="4">
    <source>
        <dbReference type="ARBA" id="ARBA00022519"/>
    </source>
</evidence>
<evidence type="ECO:0000313" key="12">
    <source>
        <dbReference type="Proteomes" id="UP000006697"/>
    </source>
</evidence>
<protein>
    <recommendedName>
        <fullName evidence="9">TRAP transporter small permease protein</fullName>
    </recommendedName>
</protein>
<reference evidence="11 12" key="1">
    <citation type="journal article" date="2007" name="PLoS Genet.">
        <title>A tale of two oxidation states: bacterial colonization of arsenic-rich environments.</title>
        <authorList>
            <person name="Muller D."/>
            <person name="Medigue C."/>
            <person name="Koechler S."/>
            <person name="Barbe V."/>
            <person name="Barakat M."/>
            <person name="Talla E."/>
            <person name="Bonnefoy V."/>
            <person name="Krin E."/>
            <person name="Arsene-Ploetze F."/>
            <person name="Carapito C."/>
            <person name="Chandler M."/>
            <person name="Cournoyer B."/>
            <person name="Cruveiller S."/>
            <person name="Dossat C."/>
            <person name="Duval S."/>
            <person name="Heymann M."/>
            <person name="Leize E."/>
            <person name="Lieutaud A."/>
            <person name="Lievremont D."/>
            <person name="Makita Y."/>
            <person name="Mangenot S."/>
            <person name="Nitschke W."/>
            <person name="Ortet P."/>
            <person name="Perdrial N."/>
            <person name="Schoepp B."/>
            <person name="Siguier N."/>
            <person name="Simeonova D.D."/>
            <person name="Rouy Z."/>
            <person name="Segurens B."/>
            <person name="Turlin E."/>
            <person name="Vallenet D."/>
            <person name="Van Dorsselaer A."/>
            <person name="Weiss S."/>
            <person name="Weissenbach J."/>
            <person name="Lett M.C."/>
            <person name="Danchin A."/>
            <person name="Bertin P.N."/>
        </authorList>
    </citation>
    <scope>NUCLEOTIDE SEQUENCE [LARGE SCALE GENOMIC DNA]</scope>
    <source>
        <strain evidence="12">ULPAs1</strain>
    </source>
</reference>
<sequence length="178" mass="20585">MTNLIRLMGNSLRAFNRWMAILSALLIVLATLALVYEVVTRYYLRIANDWMIEFCVYLLIAATFLAAAYTQAERGHVGIEVLDEVMSPKWNKYRLMAGDFLSLIVVFFVARNAWQYAWNAYQQGWSTSSTWAPPLWIPYFFMAFGLSTMALQMVMQIIETLTIPVRHQQHQEQNLMGA</sequence>
<dbReference type="PANTHER" id="PTHR35011">
    <property type="entry name" value="2,3-DIKETO-L-GULONATE TRAP TRANSPORTER SMALL PERMEASE PROTEIN YIAM"/>
    <property type="match status" value="1"/>
</dbReference>
<comment type="function">
    <text evidence="9">Part of the tripartite ATP-independent periplasmic (TRAP) transport system.</text>
</comment>
<dbReference type="PANTHER" id="PTHR35011:SF10">
    <property type="entry name" value="TRAP TRANSPORTER SMALL PERMEASE PROTEIN"/>
    <property type="match status" value="1"/>
</dbReference>
<organism evidence="11 12">
    <name type="scientific">Herminiimonas arsenicoxydans</name>
    <dbReference type="NCBI Taxonomy" id="204773"/>
    <lineage>
        <taxon>Bacteria</taxon>
        <taxon>Pseudomonadati</taxon>
        <taxon>Pseudomonadota</taxon>
        <taxon>Betaproteobacteria</taxon>
        <taxon>Burkholderiales</taxon>
        <taxon>Oxalobacteraceae</taxon>
        <taxon>Herminiimonas</taxon>
    </lineage>
</organism>
<evidence type="ECO:0000256" key="8">
    <source>
        <dbReference type="ARBA" id="ARBA00038436"/>
    </source>
</evidence>
<dbReference type="Pfam" id="PF04290">
    <property type="entry name" value="DctQ"/>
    <property type="match status" value="1"/>
</dbReference>
<dbReference type="KEGG" id="har:HEAR1467"/>
<keyword evidence="5 9" id="KW-0812">Transmembrane</keyword>
<keyword evidence="12" id="KW-1185">Reference proteome</keyword>
<comment type="similarity">
    <text evidence="8 9">Belongs to the TRAP transporter small permease family.</text>
</comment>
<dbReference type="OrthoDB" id="9179153at2"/>
<dbReference type="eggNOG" id="COG3090">
    <property type="taxonomic scope" value="Bacteria"/>
</dbReference>
<dbReference type="GO" id="GO:0005886">
    <property type="term" value="C:plasma membrane"/>
    <property type="evidence" value="ECO:0007669"/>
    <property type="project" value="UniProtKB-SubCell"/>
</dbReference>
<dbReference type="GO" id="GO:0015740">
    <property type="term" value="P:C4-dicarboxylate transport"/>
    <property type="evidence" value="ECO:0007669"/>
    <property type="project" value="TreeGrafter"/>
</dbReference>
<keyword evidence="4 9" id="KW-0997">Cell inner membrane</keyword>
<evidence type="ECO:0000256" key="9">
    <source>
        <dbReference type="RuleBase" id="RU369079"/>
    </source>
</evidence>
<comment type="subcellular location">
    <subcellularLocation>
        <location evidence="1 9">Cell inner membrane</location>
        <topology evidence="1 9">Multi-pass membrane protein</topology>
    </subcellularLocation>
</comment>
<dbReference type="InterPro" id="IPR007387">
    <property type="entry name" value="TRAP_DctQ"/>
</dbReference>
<dbReference type="EMBL" id="CU207211">
    <property type="protein sequence ID" value="CAL61638.1"/>
    <property type="molecule type" value="Genomic_DNA"/>
</dbReference>
<keyword evidence="6 9" id="KW-1133">Transmembrane helix</keyword>
<feature type="transmembrane region" description="Helical" evidence="9">
    <location>
        <begin position="136"/>
        <end position="158"/>
    </location>
</feature>
<keyword evidence="3" id="KW-1003">Cell membrane</keyword>
<accession>A4G551</accession>
<dbReference type="AlphaFoldDB" id="A4G551"/>